<accession>A0A7J6UMZ9</accession>
<keyword evidence="2" id="KW-1185">Reference proteome</keyword>
<dbReference type="EMBL" id="JABANO010001213">
    <property type="protein sequence ID" value="KAF4758602.1"/>
    <property type="molecule type" value="Genomic_DNA"/>
</dbReference>
<evidence type="ECO:0000313" key="1">
    <source>
        <dbReference type="EMBL" id="KAF4758602.1"/>
    </source>
</evidence>
<sequence length="82" mass="9415">MDFHAHLILHRYCRYYSQDDKEFVNRCDRLRERHAVESLPALCGVREDFIGQAGESSDSQQLYVAGSTRLHEVEDAMKAEGG</sequence>
<dbReference type="AlphaFoldDB" id="A0A7J6UMZ9"/>
<reference evidence="1 2" key="1">
    <citation type="submission" date="2020-04" db="EMBL/GenBank/DDBJ databases">
        <title>Perkinsus olseni comparative genomics.</title>
        <authorList>
            <person name="Bogema D.R."/>
        </authorList>
    </citation>
    <scope>NUCLEOTIDE SEQUENCE [LARGE SCALE GENOMIC DNA]</scope>
    <source>
        <strain evidence="1 2">ATCC PRA-207</strain>
    </source>
</reference>
<name>A0A7J6UMZ9_PEROL</name>
<organism evidence="1 2">
    <name type="scientific">Perkinsus olseni</name>
    <name type="common">Perkinsus atlanticus</name>
    <dbReference type="NCBI Taxonomy" id="32597"/>
    <lineage>
        <taxon>Eukaryota</taxon>
        <taxon>Sar</taxon>
        <taxon>Alveolata</taxon>
        <taxon>Perkinsozoa</taxon>
        <taxon>Perkinsea</taxon>
        <taxon>Perkinsida</taxon>
        <taxon>Perkinsidae</taxon>
        <taxon>Perkinsus</taxon>
    </lineage>
</organism>
<evidence type="ECO:0000313" key="2">
    <source>
        <dbReference type="Proteomes" id="UP000553632"/>
    </source>
</evidence>
<protein>
    <submittedName>
        <fullName evidence="1">Uncharacterized protein</fullName>
    </submittedName>
</protein>
<dbReference type="Proteomes" id="UP000553632">
    <property type="component" value="Unassembled WGS sequence"/>
</dbReference>
<comment type="caution">
    <text evidence="1">The sequence shown here is derived from an EMBL/GenBank/DDBJ whole genome shotgun (WGS) entry which is preliminary data.</text>
</comment>
<feature type="non-terminal residue" evidence="1">
    <location>
        <position position="1"/>
    </location>
</feature>
<proteinExistence type="predicted"/>
<gene>
    <name evidence="1" type="ORF">FOZ63_007264</name>
</gene>